<dbReference type="InterPro" id="IPR028994">
    <property type="entry name" value="Integrin_alpha_N"/>
</dbReference>
<dbReference type="Pfam" id="PF13517">
    <property type="entry name" value="FG-GAP_3"/>
    <property type="match status" value="1"/>
</dbReference>
<evidence type="ECO:0000256" key="8">
    <source>
        <dbReference type="SAM" id="SignalP"/>
    </source>
</evidence>
<keyword evidence="5 7" id="KW-0472">Membrane</keyword>
<accession>A0ABR0UCP3</accession>
<dbReference type="Pfam" id="PF23722">
    <property type="entry name" value="Beta-sand_DEX1"/>
    <property type="match status" value="1"/>
</dbReference>
<keyword evidence="2 7" id="KW-0812">Transmembrane</keyword>
<feature type="compositionally biased region" description="Polar residues" evidence="6">
    <location>
        <begin position="252"/>
        <end position="269"/>
    </location>
</feature>
<dbReference type="PANTHER" id="PTHR21419">
    <property type="match status" value="1"/>
</dbReference>
<feature type="compositionally biased region" description="Polar residues" evidence="6">
    <location>
        <begin position="312"/>
        <end position="322"/>
    </location>
</feature>
<feature type="transmembrane region" description="Helical" evidence="7">
    <location>
        <begin position="871"/>
        <end position="890"/>
    </location>
</feature>
<proteinExistence type="predicted"/>
<dbReference type="PANTHER" id="PTHR21419:SF23">
    <property type="entry name" value="PROTEIN DEFECTIVE IN EXINE FORMATION 1"/>
    <property type="match status" value="1"/>
</dbReference>
<evidence type="ECO:0000256" key="6">
    <source>
        <dbReference type="SAM" id="MobiDB-lite"/>
    </source>
</evidence>
<evidence type="ECO:0000313" key="10">
    <source>
        <dbReference type="EMBL" id="KAK6120294.1"/>
    </source>
</evidence>
<dbReference type="PROSITE" id="PS51257">
    <property type="entry name" value="PROKAR_LIPOPROTEIN"/>
    <property type="match status" value="1"/>
</dbReference>
<organism evidence="10 11">
    <name type="scientific">Rehmannia glutinosa</name>
    <name type="common">Chinese foxglove</name>
    <dbReference type="NCBI Taxonomy" id="99300"/>
    <lineage>
        <taxon>Eukaryota</taxon>
        <taxon>Viridiplantae</taxon>
        <taxon>Streptophyta</taxon>
        <taxon>Embryophyta</taxon>
        <taxon>Tracheophyta</taxon>
        <taxon>Spermatophyta</taxon>
        <taxon>Magnoliopsida</taxon>
        <taxon>eudicotyledons</taxon>
        <taxon>Gunneridae</taxon>
        <taxon>Pentapetalae</taxon>
        <taxon>asterids</taxon>
        <taxon>lamiids</taxon>
        <taxon>Lamiales</taxon>
        <taxon>Orobanchaceae</taxon>
        <taxon>Rehmannieae</taxon>
        <taxon>Rehmannia</taxon>
    </lineage>
</organism>
<keyword evidence="4 7" id="KW-1133">Transmembrane helix</keyword>
<feature type="domain" description="DEX1 C-terminal" evidence="9">
    <location>
        <begin position="761"/>
        <end position="865"/>
    </location>
</feature>
<evidence type="ECO:0000313" key="11">
    <source>
        <dbReference type="Proteomes" id="UP001318860"/>
    </source>
</evidence>
<evidence type="ECO:0000256" key="4">
    <source>
        <dbReference type="ARBA" id="ARBA00022989"/>
    </source>
</evidence>
<evidence type="ECO:0000256" key="2">
    <source>
        <dbReference type="ARBA" id="ARBA00022692"/>
    </source>
</evidence>
<feature type="chain" id="PRO_5046462259" description="DEX1 C-terminal domain-containing protein" evidence="8">
    <location>
        <begin position="21"/>
        <end position="907"/>
    </location>
</feature>
<feature type="signal peptide" evidence="8">
    <location>
        <begin position="1"/>
        <end position="20"/>
    </location>
</feature>
<evidence type="ECO:0000259" key="9">
    <source>
        <dbReference type="Pfam" id="PF23722"/>
    </source>
</evidence>
<comment type="caution">
    <text evidence="10">The sequence shown here is derived from an EMBL/GenBank/DDBJ whole genome shotgun (WGS) entry which is preliminary data.</text>
</comment>
<evidence type="ECO:0000256" key="5">
    <source>
        <dbReference type="ARBA" id="ARBA00023136"/>
    </source>
</evidence>
<dbReference type="InterPro" id="IPR013517">
    <property type="entry name" value="FG-GAP"/>
</dbReference>
<feature type="compositionally biased region" description="Basic and acidic residues" evidence="6">
    <location>
        <begin position="325"/>
        <end position="352"/>
    </location>
</feature>
<dbReference type="InterPro" id="IPR045232">
    <property type="entry name" value="FAM234"/>
</dbReference>
<protein>
    <recommendedName>
        <fullName evidence="9">DEX1 C-terminal domain-containing protein</fullName>
    </recommendedName>
</protein>
<reference evidence="10 11" key="1">
    <citation type="journal article" date="2021" name="Comput. Struct. Biotechnol. J.">
        <title>De novo genome assembly of the potent medicinal plant Rehmannia glutinosa using nanopore technology.</title>
        <authorList>
            <person name="Ma L."/>
            <person name="Dong C."/>
            <person name="Song C."/>
            <person name="Wang X."/>
            <person name="Zheng X."/>
            <person name="Niu Y."/>
            <person name="Chen S."/>
            <person name="Feng W."/>
        </authorList>
    </citation>
    <scope>NUCLEOTIDE SEQUENCE [LARGE SCALE GENOMIC DNA]</scope>
    <source>
        <strain evidence="10">DH-2019</strain>
    </source>
</reference>
<sequence>MKTCSFLFLSFLVFTLSCLSFDYGVSQSEEAEKNKFREREATDDALGYPNFDEDELLNTQCPRHLELRWQTEVSSSIYATPLIADINSSCVYLSDGKLEVVVPSFVHYLEVLEGSDGDKLPGWPAFHQSTVHSSPLLYDIDKDGVREIALATYNGEVLFFRVSGYMMSDKLEIPRLKVKKDWHVGLHPDPVDRSHPDVHDDQLIQESLMDSLTPIRNLALLSTIAVSHGVYELGKLIKFRWQTNEHNGSTFAANITNSTAGHNDSSNSVPEHDTLKSTTSADIQHNQLNASLEETQGKKNDSQPDAGIKMPLNTNDSSSASGSEKVGDGESGKTSRRKLLEDKDSKGNEDVHAATVENNGGLEADADSSFELFRDNDELADEYNYDYDDYVDETMWGDEEWTEAQHEKLEDYVHIDAHVLCTPVSIVVYEVFVSASDYLSYKIISGLNSLQVIADIDNDGVSEMIVAVSYFFDREYYDNPEHLKELGGIDIGKYVAGGIVVFNLDTKQVKWSAQLDMSTDTGNFRAYIYSSPTVVDLDGDGNLDILVGTSFGLFYVLDHKGKVREKFPLEMAEIQGAVIAADINDDGKIELVTTDAHGNVAAWTPQGKEIWETHVKSLVPQGPSIGDVDGDGHTDVVVPTLSGNIYVLSGKDGSIVRPYPYRTHGRVMNQVLLVDLKKRGEKQKGLTIVTTSFDGYLYLIDGPTSCADVVDIGETSYSMVLADNVDGGDDLDLIVSTMNGNAWRSPSQGRNNAAHRFNHQGIYVTPSSRAFRDEEGKNFWVEVEIVDRYRFPSGSQAPYNVTVSLLVPGNYQGERTIKQNQIFDRPGTHRIKLPIVGVRTAGTVLVEMVDKNGLYFSDDFSLTFHMYYYKLLKWLLVLPMLGMFGILVILRPQEGMPLPSFSRNTDL</sequence>
<evidence type="ECO:0000256" key="1">
    <source>
        <dbReference type="ARBA" id="ARBA00004167"/>
    </source>
</evidence>
<comment type="subcellular location">
    <subcellularLocation>
        <location evidence="1">Membrane</location>
        <topology evidence="1">Single-pass membrane protein</topology>
    </subcellularLocation>
</comment>
<feature type="region of interest" description="Disordered" evidence="6">
    <location>
        <begin position="292"/>
        <end position="362"/>
    </location>
</feature>
<keyword evidence="11" id="KW-1185">Reference proteome</keyword>
<dbReference type="InterPro" id="IPR056376">
    <property type="entry name" value="DEX1_C"/>
</dbReference>
<name>A0ABR0UCP3_REHGL</name>
<feature type="region of interest" description="Disordered" evidence="6">
    <location>
        <begin position="252"/>
        <end position="274"/>
    </location>
</feature>
<evidence type="ECO:0000256" key="3">
    <source>
        <dbReference type="ARBA" id="ARBA00022729"/>
    </source>
</evidence>
<dbReference type="EMBL" id="JABTTQ020003093">
    <property type="protein sequence ID" value="KAK6120294.1"/>
    <property type="molecule type" value="Genomic_DNA"/>
</dbReference>
<keyword evidence="3 8" id="KW-0732">Signal</keyword>
<dbReference type="InterPro" id="IPR015943">
    <property type="entry name" value="WD40/YVTN_repeat-like_dom_sf"/>
</dbReference>
<dbReference type="SUPFAM" id="SSF69318">
    <property type="entry name" value="Integrin alpha N-terminal domain"/>
    <property type="match status" value="1"/>
</dbReference>
<evidence type="ECO:0000256" key="7">
    <source>
        <dbReference type="SAM" id="Phobius"/>
    </source>
</evidence>
<dbReference type="Proteomes" id="UP001318860">
    <property type="component" value="Unassembled WGS sequence"/>
</dbReference>
<gene>
    <name evidence="10" type="ORF">DH2020_045985</name>
</gene>
<dbReference type="Gene3D" id="2.130.10.10">
    <property type="entry name" value="YVTN repeat-like/Quinoprotein amine dehydrogenase"/>
    <property type="match status" value="1"/>
</dbReference>